<comment type="caution">
    <text evidence="2">The sequence shown here is derived from an EMBL/GenBank/DDBJ whole genome shotgun (WGS) entry which is preliminary data.</text>
</comment>
<evidence type="ECO:0000259" key="1">
    <source>
        <dbReference type="Pfam" id="PF14529"/>
    </source>
</evidence>
<organism evidence="2 3">
    <name type="scientific">Trichonephila clavipes</name>
    <name type="common">Golden silk orbweaver</name>
    <name type="synonym">Nephila clavipes</name>
    <dbReference type="NCBI Taxonomy" id="2585209"/>
    <lineage>
        <taxon>Eukaryota</taxon>
        <taxon>Metazoa</taxon>
        <taxon>Ecdysozoa</taxon>
        <taxon>Arthropoda</taxon>
        <taxon>Chelicerata</taxon>
        <taxon>Arachnida</taxon>
        <taxon>Araneae</taxon>
        <taxon>Araneomorphae</taxon>
        <taxon>Entelegynae</taxon>
        <taxon>Araneoidea</taxon>
        <taxon>Nephilidae</taxon>
        <taxon>Trichonephila</taxon>
    </lineage>
</organism>
<proteinExistence type="predicted"/>
<dbReference type="EMBL" id="BMAU01021264">
    <property type="protein sequence ID" value="GFY06874.1"/>
    <property type="molecule type" value="Genomic_DNA"/>
</dbReference>
<dbReference type="Gene3D" id="3.60.10.10">
    <property type="entry name" value="Endonuclease/exonuclease/phosphatase"/>
    <property type="match status" value="1"/>
</dbReference>
<dbReference type="InterPro" id="IPR036691">
    <property type="entry name" value="Endo/exonu/phosph_ase_sf"/>
</dbReference>
<evidence type="ECO:0000313" key="2">
    <source>
        <dbReference type="EMBL" id="GFY06874.1"/>
    </source>
</evidence>
<keyword evidence="3" id="KW-1185">Reference proteome</keyword>
<name>A0A8X6VBV4_TRICX</name>
<gene>
    <name evidence="2" type="ORF">TNCV_482781</name>
</gene>
<dbReference type="InterPro" id="IPR005135">
    <property type="entry name" value="Endo/exonuclease/phosphatase"/>
</dbReference>
<accession>A0A8X6VBV4</accession>
<evidence type="ECO:0000313" key="3">
    <source>
        <dbReference type="Proteomes" id="UP000887159"/>
    </source>
</evidence>
<sequence length="189" mass="21389">MPNIIDSHDMGLRTVLQSRRPKVNAYSTPIQGRNDAHYEATNIEALIQANSNCVIFGDFNATHSAWNCSKNSPRGIRLKDYTDDNNLEIAFPNSPTRARKLYQQTLNPLHKTEAYRLSHTTGPTTKVKSSIKTDSQLLYEMTSLLLTSASHQLTPHQSPCCDDTLLRKARLLASHNELSRLHINHLRQQ</sequence>
<dbReference type="GO" id="GO:0003824">
    <property type="term" value="F:catalytic activity"/>
    <property type="evidence" value="ECO:0007669"/>
    <property type="project" value="InterPro"/>
</dbReference>
<dbReference type="Pfam" id="PF14529">
    <property type="entry name" value="Exo_endo_phos_2"/>
    <property type="match status" value="1"/>
</dbReference>
<protein>
    <recommendedName>
        <fullName evidence="1">Endonuclease/exonuclease/phosphatase domain-containing protein</fullName>
    </recommendedName>
</protein>
<dbReference type="Proteomes" id="UP000887159">
    <property type="component" value="Unassembled WGS sequence"/>
</dbReference>
<dbReference type="SUPFAM" id="SSF56219">
    <property type="entry name" value="DNase I-like"/>
    <property type="match status" value="1"/>
</dbReference>
<reference evidence="2" key="1">
    <citation type="submission" date="2020-08" db="EMBL/GenBank/DDBJ databases">
        <title>Multicomponent nature underlies the extraordinary mechanical properties of spider dragline silk.</title>
        <authorList>
            <person name="Kono N."/>
            <person name="Nakamura H."/>
            <person name="Mori M."/>
            <person name="Yoshida Y."/>
            <person name="Ohtoshi R."/>
            <person name="Malay A.D."/>
            <person name="Moran D.A.P."/>
            <person name="Tomita M."/>
            <person name="Numata K."/>
            <person name="Arakawa K."/>
        </authorList>
    </citation>
    <scope>NUCLEOTIDE SEQUENCE</scope>
</reference>
<dbReference type="AlphaFoldDB" id="A0A8X6VBV4"/>
<feature type="domain" description="Endonuclease/exonuclease/phosphatase" evidence="1">
    <location>
        <begin position="24"/>
        <end position="100"/>
    </location>
</feature>